<dbReference type="Proteomes" id="UP001165060">
    <property type="component" value="Unassembled WGS sequence"/>
</dbReference>
<reference evidence="2 3" key="1">
    <citation type="journal article" date="2023" name="Commun. Biol.">
        <title>Genome analysis of Parmales, the sister group of diatoms, reveals the evolutionary specialization of diatoms from phago-mixotrophs to photoautotrophs.</title>
        <authorList>
            <person name="Ban H."/>
            <person name="Sato S."/>
            <person name="Yoshikawa S."/>
            <person name="Yamada K."/>
            <person name="Nakamura Y."/>
            <person name="Ichinomiya M."/>
            <person name="Sato N."/>
            <person name="Blanc-Mathieu R."/>
            <person name="Endo H."/>
            <person name="Kuwata A."/>
            <person name="Ogata H."/>
        </authorList>
    </citation>
    <scope>NUCLEOTIDE SEQUENCE [LARGE SCALE GENOMIC DNA]</scope>
</reference>
<accession>A0ABQ6MFK4</accession>
<comment type="caution">
    <text evidence="2">The sequence shown here is derived from an EMBL/GenBank/DDBJ whole genome shotgun (WGS) entry which is preliminary data.</text>
</comment>
<name>A0ABQ6MFK4_9STRA</name>
<protein>
    <submittedName>
        <fullName evidence="2">Uncharacterized protein</fullName>
    </submittedName>
</protein>
<evidence type="ECO:0000313" key="2">
    <source>
        <dbReference type="EMBL" id="GMI25153.1"/>
    </source>
</evidence>
<evidence type="ECO:0000313" key="3">
    <source>
        <dbReference type="Proteomes" id="UP001165060"/>
    </source>
</evidence>
<feature type="chain" id="PRO_5045710160" evidence="1">
    <location>
        <begin position="16"/>
        <end position="307"/>
    </location>
</feature>
<dbReference type="InterPro" id="IPR011047">
    <property type="entry name" value="Quinoprotein_ADH-like_sf"/>
</dbReference>
<feature type="signal peptide" evidence="1">
    <location>
        <begin position="1"/>
        <end position="15"/>
    </location>
</feature>
<dbReference type="EMBL" id="BRYB01000203">
    <property type="protein sequence ID" value="GMI25153.1"/>
    <property type="molecule type" value="Genomic_DNA"/>
</dbReference>
<feature type="non-terminal residue" evidence="2">
    <location>
        <position position="307"/>
    </location>
</feature>
<dbReference type="Gene3D" id="2.130.10.10">
    <property type="entry name" value="YVTN repeat-like/Quinoprotein amine dehydrogenase"/>
    <property type="match status" value="1"/>
</dbReference>
<keyword evidence="3" id="KW-1185">Reference proteome</keyword>
<evidence type="ECO:0000256" key="1">
    <source>
        <dbReference type="SAM" id="SignalP"/>
    </source>
</evidence>
<organism evidence="2 3">
    <name type="scientific">Tetraparma gracilis</name>
    <dbReference type="NCBI Taxonomy" id="2962635"/>
    <lineage>
        <taxon>Eukaryota</taxon>
        <taxon>Sar</taxon>
        <taxon>Stramenopiles</taxon>
        <taxon>Ochrophyta</taxon>
        <taxon>Bolidophyceae</taxon>
        <taxon>Parmales</taxon>
        <taxon>Triparmaceae</taxon>
        <taxon>Tetraparma</taxon>
    </lineage>
</organism>
<keyword evidence="1" id="KW-0732">Signal</keyword>
<gene>
    <name evidence="2" type="ORF">TeGR_g14609</name>
</gene>
<dbReference type="SUPFAM" id="SSF50998">
    <property type="entry name" value="Quinoprotein alcohol dehydrogenase-like"/>
    <property type="match status" value="1"/>
</dbReference>
<proteinExistence type="predicted"/>
<dbReference type="InterPro" id="IPR015943">
    <property type="entry name" value="WD40/YVTN_repeat-like_dom_sf"/>
</dbReference>
<sequence>MLCLLLLLLLPRSSCLRPPSSLPASPSPLESGLLSRVSAMRSAAAQRSDSTVRNWKEGSYTARGFRVAPPPADLRICKAEGADAVLLLTPGFALAAAIGTEPAAAFDLSNASAPLRLSPPCSPPLRAFELSTPYLPPGPGAGRLTAQLAEPFALGFEGGLLLAMAGPTLHALQLPGAVLSLAAPGAAGGEADGSLLALTEGAVLRYGRPGSNDEPPPLLWSRNVTGATLLTAAGHLAFVAESHGRVTLLDVSSGERVHSFRPFPGGSEVTCLGGVPSAAPGLDGCGVVVGGAGGEVRCYDVLASGGK</sequence>